<dbReference type="CDD" id="cd00085">
    <property type="entry name" value="HNHc"/>
    <property type="match status" value="1"/>
</dbReference>
<dbReference type="Pfam" id="PF26348">
    <property type="entry name" value="SRA_ScoMcrA"/>
    <property type="match status" value="1"/>
</dbReference>
<dbReference type="AlphaFoldDB" id="A0A0K8MIG7"/>
<dbReference type="OrthoDB" id="9811997at2"/>
<evidence type="ECO:0000259" key="2">
    <source>
        <dbReference type="Pfam" id="PF26348"/>
    </source>
</evidence>
<dbReference type="InterPro" id="IPR003615">
    <property type="entry name" value="HNH_nuc"/>
</dbReference>
<dbReference type="Gene3D" id="1.10.30.50">
    <property type="match status" value="1"/>
</dbReference>
<dbReference type="InterPro" id="IPR002711">
    <property type="entry name" value="HNH"/>
</dbReference>
<keyword evidence="3" id="KW-0540">Nuclease</keyword>
<keyword evidence="4" id="KW-1185">Reference proteome</keyword>
<organism evidence="3 4">
    <name type="scientific">Fructobacillus ficulneus</name>
    <dbReference type="NCBI Taxonomy" id="157463"/>
    <lineage>
        <taxon>Bacteria</taxon>
        <taxon>Bacillati</taxon>
        <taxon>Bacillota</taxon>
        <taxon>Bacilli</taxon>
        <taxon>Lactobacillales</taxon>
        <taxon>Lactobacillaceae</taxon>
        <taxon>Fructobacillus</taxon>
    </lineage>
</organism>
<feature type="domain" description="ScoMcrA-like SRA" evidence="2">
    <location>
        <begin position="10"/>
        <end position="138"/>
    </location>
</feature>
<sequence length="292" mass="33427">MTENSKLSIGQIYNNNEIMQAFKVANSGGIRYSKTTQCVVIFSFRYTTNAKEMPYQDQWVGDVIHYTGQGMEGDQTLTRNNKVLANSSEKAIQIHLFEAFVKGENIYRGQGRLIDQPYTVSELDKNGNERIVYKFPIQINDQQNSLDERLLREVDNKEKQIVRKLDDATVQRYAKEASRLNQEIVDEKPALTASYREVTSQQFERNPYIARYVKDLSHGFCALCGQPAPFIDQQGIPFLHSHHVQYLSQGGHDTINNCIAVCPNCHARIHTLEDPKDKQILLDKIANRKSII</sequence>
<dbReference type="InterPro" id="IPR036987">
    <property type="entry name" value="SRA-YDG_sf"/>
</dbReference>
<dbReference type="Pfam" id="PF01844">
    <property type="entry name" value="HNH"/>
    <property type="match status" value="1"/>
</dbReference>
<dbReference type="GO" id="GO:0003676">
    <property type="term" value="F:nucleic acid binding"/>
    <property type="evidence" value="ECO:0007669"/>
    <property type="project" value="InterPro"/>
</dbReference>
<evidence type="ECO:0000259" key="1">
    <source>
        <dbReference type="Pfam" id="PF01844"/>
    </source>
</evidence>
<proteinExistence type="predicted"/>
<protein>
    <submittedName>
        <fullName evidence="3">Putative restriction endonuclease</fullName>
    </submittedName>
</protein>
<dbReference type="EMBL" id="DF968005">
    <property type="protein sequence ID" value="GAP00356.1"/>
    <property type="molecule type" value="Genomic_DNA"/>
</dbReference>
<reference evidence="3 4" key="1">
    <citation type="journal article" date="2015" name="BMC Genomics">
        <title>Comparative genomics of Fructobacillus spp. and Leuconostoc spp. reveals niche-specific evolution of Fructobacillus spp.</title>
        <authorList>
            <person name="Endo A."/>
            <person name="Tanizawa Y."/>
            <person name="Tanaka N."/>
            <person name="Maeno S."/>
            <person name="Kumar H."/>
            <person name="Shiwa Y."/>
            <person name="Okada S."/>
            <person name="Yoshikawa H."/>
            <person name="Dicks L."/>
            <person name="Nakagawa J."/>
            <person name="Arita M."/>
        </authorList>
    </citation>
    <scope>NUCLEOTIDE SEQUENCE [LARGE SCALE GENOMIC DNA]</scope>
    <source>
        <strain evidence="3 4">JCM 12225</strain>
    </source>
</reference>
<name>A0A0K8MIG7_9LACO</name>
<keyword evidence="3" id="KW-0378">Hydrolase</keyword>
<dbReference type="Proteomes" id="UP000253891">
    <property type="component" value="Unassembled WGS sequence"/>
</dbReference>
<dbReference type="Gene3D" id="2.30.280.10">
    <property type="entry name" value="SRA-YDG"/>
    <property type="match status" value="1"/>
</dbReference>
<accession>A0A0K8MIG7</accession>
<evidence type="ECO:0000313" key="4">
    <source>
        <dbReference type="Proteomes" id="UP000253891"/>
    </source>
</evidence>
<gene>
    <name evidence="3" type="ORF">FFIC_283730</name>
</gene>
<feature type="domain" description="HNH" evidence="1">
    <location>
        <begin position="221"/>
        <end position="270"/>
    </location>
</feature>
<evidence type="ECO:0000313" key="3">
    <source>
        <dbReference type="EMBL" id="GAP00356.1"/>
    </source>
</evidence>
<dbReference type="InterPro" id="IPR058712">
    <property type="entry name" value="SRA_ScoMcrA"/>
</dbReference>
<dbReference type="GO" id="GO:0004519">
    <property type="term" value="F:endonuclease activity"/>
    <property type="evidence" value="ECO:0007669"/>
    <property type="project" value="UniProtKB-KW"/>
</dbReference>
<dbReference type="RefSeq" id="WP_061993657.1">
    <property type="nucleotide sequence ID" value="NZ_DF968005.1"/>
</dbReference>
<dbReference type="GO" id="GO:0008270">
    <property type="term" value="F:zinc ion binding"/>
    <property type="evidence" value="ECO:0007669"/>
    <property type="project" value="InterPro"/>
</dbReference>
<keyword evidence="3" id="KW-0255">Endonuclease</keyword>